<dbReference type="InterPro" id="IPR010285">
    <property type="entry name" value="DNA_helicase_pif1-like_DEAD"/>
</dbReference>
<dbReference type="Proteomes" id="UP000813462">
    <property type="component" value="Unassembled WGS sequence"/>
</dbReference>
<dbReference type="GO" id="GO:0016787">
    <property type="term" value="F:hydrolase activity"/>
    <property type="evidence" value="ECO:0007669"/>
    <property type="project" value="UniProtKB-KW"/>
</dbReference>
<dbReference type="GO" id="GO:0006310">
    <property type="term" value="P:DNA recombination"/>
    <property type="evidence" value="ECO:0007669"/>
    <property type="project" value="UniProtKB-KW"/>
</dbReference>
<dbReference type="InterPro" id="IPR049163">
    <property type="entry name" value="Pif1-like_2B_dom"/>
</dbReference>
<accession>A0A978VFN6</accession>
<keyword evidence="1" id="KW-0347">Helicase</keyword>
<evidence type="ECO:0000256" key="1">
    <source>
        <dbReference type="RuleBase" id="RU363044"/>
    </source>
</evidence>
<evidence type="ECO:0000259" key="2">
    <source>
        <dbReference type="Pfam" id="PF05970"/>
    </source>
</evidence>
<dbReference type="PANTHER" id="PTHR10492">
    <property type="match status" value="1"/>
</dbReference>
<sequence>MMSRYCSEALDRTIRDILRFSNPLSLEQPFGSKTVVFEGDFRQILPIIPEGSRQDIVLTTLNSSYLVILALTLDIVESINDYVSSLNRTEENTYLSSDATCISISNIDIIGDLHIPEFLNAIKCSGVPNHQLKLKVGVLVMLLRTVDHSSGLCNGTRLVFTRLGNHILEGIVISGSNAGFKVFIPRMSLTPLDPRVGEKAPRIVSV</sequence>
<dbReference type="PANTHER" id="PTHR10492:SF101">
    <property type="entry name" value="ATP-DEPENDENT DNA HELICASE"/>
    <property type="match status" value="1"/>
</dbReference>
<reference evidence="4" key="1">
    <citation type="journal article" date="2021" name="Front. Plant Sci.">
        <title>Chromosome-Scale Genome Assembly for Chinese Sour Jujube and Insights Into Its Genome Evolution and Domestication Signature.</title>
        <authorList>
            <person name="Shen L.-Y."/>
            <person name="Luo H."/>
            <person name="Wang X.-L."/>
            <person name="Wang X.-M."/>
            <person name="Qiu X.-J."/>
            <person name="Liu H."/>
            <person name="Zhou S.-S."/>
            <person name="Jia K.-H."/>
            <person name="Nie S."/>
            <person name="Bao Y.-T."/>
            <person name="Zhang R.-G."/>
            <person name="Yun Q.-Z."/>
            <person name="Chai Y.-H."/>
            <person name="Lu J.-Y."/>
            <person name="Li Y."/>
            <person name="Zhao S.-W."/>
            <person name="Mao J.-F."/>
            <person name="Jia S.-G."/>
            <person name="Mao Y.-M."/>
        </authorList>
    </citation>
    <scope>NUCLEOTIDE SEQUENCE</scope>
    <source>
        <strain evidence="4">AT0</strain>
        <tissue evidence="4">Leaf</tissue>
    </source>
</reference>
<name>A0A978VFN6_ZIZJJ</name>
<dbReference type="GO" id="GO:0043139">
    <property type="term" value="F:5'-3' DNA helicase activity"/>
    <property type="evidence" value="ECO:0007669"/>
    <property type="project" value="UniProtKB-EC"/>
</dbReference>
<keyword evidence="1" id="KW-0067">ATP-binding</keyword>
<dbReference type="GO" id="GO:0000723">
    <property type="term" value="P:telomere maintenance"/>
    <property type="evidence" value="ECO:0007669"/>
    <property type="project" value="InterPro"/>
</dbReference>
<keyword evidence="1" id="KW-0227">DNA damage</keyword>
<gene>
    <name evidence="4" type="ORF">FEM48_Zijuj05G0156600</name>
</gene>
<feature type="domain" description="DNA helicase Pif1-like DEAD-box helicase" evidence="2">
    <location>
        <begin position="1"/>
        <end position="89"/>
    </location>
</feature>
<feature type="domain" description="DNA helicase Pif1-like 2B" evidence="3">
    <location>
        <begin position="117"/>
        <end position="163"/>
    </location>
</feature>
<evidence type="ECO:0000259" key="3">
    <source>
        <dbReference type="Pfam" id="PF21530"/>
    </source>
</evidence>
<dbReference type="EC" id="5.6.2.3" evidence="1"/>
<proteinExistence type="inferred from homology"/>
<evidence type="ECO:0000313" key="4">
    <source>
        <dbReference type="EMBL" id="KAH7529175.1"/>
    </source>
</evidence>
<organism evidence="4 5">
    <name type="scientific">Ziziphus jujuba var. spinosa</name>
    <dbReference type="NCBI Taxonomy" id="714518"/>
    <lineage>
        <taxon>Eukaryota</taxon>
        <taxon>Viridiplantae</taxon>
        <taxon>Streptophyta</taxon>
        <taxon>Embryophyta</taxon>
        <taxon>Tracheophyta</taxon>
        <taxon>Spermatophyta</taxon>
        <taxon>Magnoliopsida</taxon>
        <taxon>eudicotyledons</taxon>
        <taxon>Gunneridae</taxon>
        <taxon>Pentapetalae</taxon>
        <taxon>rosids</taxon>
        <taxon>fabids</taxon>
        <taxon>Rosales</taxon>
        <taxon>Rhamnaceae</taxon>
        <taxon>Paliureae</taxon>
        <taxon>Ziziphus</taxon>
    </lineage>
</organism>
<keyword evidence="1" id="KW-0233">DNA recombination</keyword>
<dbReference type="Pfam" id="PF05970">
    <property type="entry name" value="PIF1"/>
    <property type="match status" value="1"/>
</dbReference>
<evidence type="ECO:0000313" key="5">
    <source>
        <dbReference type="Proteomes" id="UP000813462"/>
    </source>
</evidence>
<comment type="similarity">
    <text evidence="1">Belongs to the helicase family.</text>
</comment>
<dbReference type="Pfam" id="PF21530">
    <property type="entry name" value="Pif1_2B_dom"/>
    <property type="match status" value="1"/>
</dbReference>
<dbReference type="AlphaFoldDB" id="A0A978VFN6"/>
<dbReference type="EMBL" id="JAEACU010000005">
    <property type="protein sequence ID" value="KAH7529175.1"/>
    <property type="molecule type" value="Genomic_DNA"/>
</dbReference>
<comment type="caution">
    <text evidence="4">The sequence shown here is derived from an EMBL/GenBank/DDBJ whole genome shotgun (WGS) entry which is preliminary data.</text>
</comment>
<dbReference type="InterPro" id="IPR027417">
    <property type="entry name" value="P-loop_NTPase"/>
</dbReference>
<protein>
    <recommendedName>
        <fullName evidence="1">ATP-dependent DNA helicase</fullName>
        <ecNumber evidence="1">5.6.2.3</ecNumber>
    </recommendedName>
</protein>
<keyword evidence="1" id="KW-0547">Nucleotide-binding</keyword>
<comment type="cofactor">
    <cofactor evidence="1">
        <name>Mg(2+)</name>
        <dbReference type="ChEBI" id="CHEBI:18420"/>
    </cofactor>
</comment>
<keyword evidence="1" id="KW-0378">Hydrolase</keyword>
<comment type="catalytic activity">
    <reaction evidence="1">
        <text>ATP + H2O = ADP + phosphate + H(+)</text>
        <dbReference type="Rhea" id="RHEA:13065"/>
        <dbReference type="ChEBI" id="CHEBI:15377"/>
        <dbReference type="ChEBI" id="CHEBI:15378"/>
        <dbReference type="ChEBI" id="CHEBI:30616"/>
        <dbReference type="ChEBI" id="CHEBI:43474"/>
        <dbReference type="ChEBI" id="CHEBI:456216"/>
        <dbReference type="EC" id="5.6.2.3"/>
    </reaction>
</comment>
<keyword evidence="1" id="KW-0234">DNA repair</keyword>
<dbReference type="SUPFAM" id="SSF52540">
    <property type="entry name" value="P-loop containing nucleoside triphosphate hydrolases"/>
    <property type="match status" value="1"/>
</dbReference>
<dbReference type="GO" id="GO:0006281">
    <property type="term" value="P:DNA repair"/>
    <property type="evidence" value="ECO:0007669"/>
    <property type="project" value="UniProtKB-KW"/>
</dbReference>
<dbReference type="GO" id="GO:0005524">
    <property type="term" value="F:ATP binding"/>
    <property type="evidence" value="ECO:0007669"/>
    <property type="project" value="UniProtKB-KW"/>
</dbReference>